<reference evidence="2 3" key="1">
    <citation type="submission" date="2014-09" db="EMBL/GenBank/DDBJ databases">
        <title>Butyrate-producing bacteria isolated from human gut.</title>
        <authorList>
            <person name="Zhang Q."/>
            <person name="Zhao L."/>
        </authorList>
    </citation>
    <scope>NUCLEOTIDE SEQUENCE [LARGE SCALE GENOMIC DNA]</scope>
    <source>
        <strain evidence="2 3">21</strain>
    </source>
</reference>
<dbReference type="InterPro" id="IPR019074">
    <property type="entry name" value="YabQ"/>
</dbReference>
<dbReference type="OrthoDB" id="9801633at2"/>
<dbReference type="Proteomes" id="UP000245288">
    <property type="component" value="Unassembled WGS sequence"/>
</dbReference>
<name>A0A2V1JMX5_EUBRA</name>
<dbReference type="Pfam" id="PF09578">
    <property type="entry name" value="Spore_YabQ"/>
    <property type="match status" value="1"/>
</dbReference>
<evidence type="ECO:0000313" key="2">
    <source>
        <dbReference type="EMBL" id="PWE86102.1"/>
    </source>
</evidence>
<sequence length="163" mass="18957">MVSPGIMQQGSLFLHAMAFGVALIFCYDLLRIFRRGVPHGTVWIAVEDMFFWLISAFVLFQLMYEKNDGKLRWFVIMGVLLGMILYNVSLSRFVVRFGSFFFRLILRVIRAVIMGIVKILQFLLKPLGKCIQRTCRTGKKSSRYVKKQLKKLYKTVKMGLCKL</sequence>
<comment type="caution">
    <text evidence="2">The sequence shown here is derived from an EMBL/GenBank/DDBJ whole genome shotgun (WGS) entry which is preliminary data.</text>
</comment>
<keyword evidence="3" id="KW-1185">Reference proteome</keyword>
<feature type="transmembrane region" description="Helical" evidence="1">
    <location>
        <begin position="100"/>
        <end position="124"/>
    </location>
</feature>
<protein>
    <recommendedName>
        <fullName evidence="4">Spore cortex biosynthesis protein YabQ</fullName>
    </recommendedName>
</protein>
<feature type="transmembrane region" description="Helical" evidence="1">
    <location>
        <begin position="70"/>
        <end position="88"/>
    </location>
</feature>
<feature type="transmembrane region" description="Helical" evidence="1">
    <location>
        <begin position="12"/>
        <end position="30"/>
    </location>
</feature>
<organism evidence="2 3">
    <name type="scientific">Eubacterium ramulus</name>
    <dbReference type="NCBI Taxonomy" id="39490"/>
    <lineage>
        <taxon>Bacteria</taxon>
        <taxon>Bacillati</taxon>
        <taxon>Bacillota</taxon>
        <taxon>Clostridia</taxon>
        <taxon>Eubacteriales</taxon>
        <taxon>Eubacteriaceae</taxon>
        <taxon>Eubacterium</taxon>
    </lineage>
</organism>
<dbReference type="NCBIfam" id="TIGR02893">
    <property type="entry name" value="spore_yabQ"/>
    <property type="match status" value="1"/>
</dbReference>
<dbReference type="RefSeq" id="WP_109216172.1">
    <property type="nucleotide sequence ID" value="NZ_JRFU01000129.1"/>
</dbReference>
<accession>A0A2V1JMX5</accession>
<proteinExistence type="predicted"/>
<evidence type="ECO:0000313" key="3">
    <source>
        <dbReference type="Proteomes" id="UP000245288"/>
    </source>
</evidence>
<evidence type="ECO:0000256" key="1">
    <source>
        <dbReference type="SAM" id="Phobius"/>
    </source>
</evidence>
<evidence type="ECO:0008006" key="4">
    <source>
        <dbReference type="Google" id="ProtNLM"/>
    </source>
</evidence>
<keyword evidence="1" id="KW-0472">Membrane</keyword>
<feature type="transmembrane region" description="Helical" evidence="1">
    <location>
        <begin position="42"/>
        <end position="64"/>
    </location>
</feature>
<gene>
    <name evidence="2" type="ORF">LG34_11905</name>
</gene>
<dbReference type="EMBL" id="JRFU01000129">
    <property type="protein sequence ID" value="PWE86102.1"/>
    <property type="molecule type" value="Genomic_DNA"/>
</dbReference>
<dbReference type="AlphaFoldDB" id="A0A2V1JMX5"/>
<keyword evidence="1" id="KW-1133">Transmembrane helix</keyword>
<keyword evidence="1" id="KW-0812">Transmembrane</keyword>